<dbReference type="KEGG" id="vg:7559138"/>
<keyword evidence="14" id="KW-1185">Reference proteome</keyword>
<evidence type="ECO:0000256" key="10">
    <source>
        <dbReference type="ARBA" id="ARBA00023184"/>
    </source>
</evidence>
<dbReference type="OrthoDB" id="29237at10239"/>
<evidence type="ECO:0000256" key="4">
    <source>
        <dbReference type="ARBA" id="ARBA00022448"/>
    </source>
</evidence>
<comment type="subcellular location">
    <subcellularLocation>
        <location evidence="1">Host endoplasmic reticulum membrane</location>
    </subcellularLocation>
</comment>
<sequence>MRAELLITLLSAAVTLLVLQVWTQPTPNSCYIEVNGHTAYTNCPPSPHLAQVVAHLKPHSHAVKFPTGLKQNDRQDCSHQCPL</sequence>
<reference evidence="13 14" key="1">
    <citation type="journal article" date="2011" name="Arch. Virol.">
        <title>Molecular characterization of allium virus X, a new potexvirus in the family Alphaflexiviridae, infecting ornamental allium.</title>
        <authorList>
            <person name="Miglino R."/>
            <person name="Druffel K.L."/>
            <person name="van Schadewijk A.R."/>
            <person name="Pappu H.R."/>
        </authorList>
    </citation>
    <scope>NUCLEOTIDE SEQUENCE [LARGE SCALE GENOMIC DNA]</scope>
</reference>
<evidence type="ECO:0000313" key="14">
    <source>
        <dbReference type="Proteomes" id="UP000201535"/>
    </source>
</evidence>
<keyword evidence="6" id="KW-1043">Host membrane</keyword>
<evidence type="ECO:0000256" key="12">
    <source>
        <dbReference type="ARBA" id="ARBA00033148"/>
    </source>
</evidence>
<evidence type="ECO:0000256" key="2">
    <source>
        <dbReference type="ARBA" id="ARBA00010355"/>
    </source>
</evidence>
<keyword evidence="8" id="KW-0916">Viral movement protein</keyword>
<evidence type="ECO:0000256" key="5">
    <source>
        <dbReference type="ARBA" id="ARBA00022692"/>
    </source>
</evidence>
<evidence type="ECO:0000256" key="9">
    <source>
        <dbReference type="ARBA" id="ARBA00023136"/>
    </source>
</evidence>
<comment type="function">
    <text evidence="11">Plays a role in viral cell-to-cell propagation, by facilitating genome transport to neighboring plant cells through plasmosdesmata. May induce the formation of granular vesicles derived from the Endoplasmic reticulum, which align on actin filaments.</text>
</comment>
<evidence type="ECO:0000256" key="7">
    <source>
        <dbReference type="ARBA" id="ARBA00022989"/>
    </source>
</evidence>
<dbReference type="GO" id="GO:0044167">
    <property type="term" value="C:host cell endoplasmic reticulum membrane"/>
    <property type="evidence" value="ECO:0007669"/>
    <property type="project" value="UniProtKB-SubCell"/>
</dbReference>
<proteinExistence type="inferred from homology"/>
<evidence type="ECO:0000313" key="13">
    <source>
        <dbReference type="EMBL" id="ACN58197.1"/>
    </source>
</evidence>
<name>C0L9E4_9VIRU</name>
<evidence type="ECO:0000256" key="3">
    <source>
        <dbReference type="ARBA" id="ARBA00013812"/>
    </source>
</evidence>
<dbReference type="GO" id="GO:0046740">
    <property type="term" value="P:transport of virus in host, cell to cell"/>
    <property type="evidence" value="ECO:0007669"/>
    <property type="project" value="UniProtKB-KW"/>
</dbReference>
<evidence type="ECO:0000256" key="8">
    <source>
        <dbReference type="ARBA" id="ARBA00023031"/>
    </source>
</evidence>
<dbReference type="Pfam" id="PF02495">
    <property type="entry name" value="TGBp3"/>
    <property type="match status" value="1"/>
</dbReference>
<keyword evidence="5" id="KW-0812">Transmembrane</keyword>
<comment type="similarity">
    <text evidence="2">Belongs to the Tymovirales TGBp3 protein family.</text>
</comment>
<dbReference type="Proteomes" id="UP000201535">
    <property type="component" value="Segment"/>
</dbReference>
<dbReference type="GeneID" id="7559138"/>
<organism evidence="13 14">
    <name type="scientific">Potexvirus ecsallii</name>
    <dbReference type="NCBI Taxonomy" id="317027"/>
    <lineage>
        <taxon>Viruses</taxon>
        <taxon>Riboviria</taxon>
        <taxon>Orthornavirae</taxon>
        <taxon>Kitrinoviricota</taxon>
        <taxon>Alsuviricetes</taxon>
        <taxon>Tymovirales</taxon>
        <taxon>Alphaflexiviridae</taxon>
        <taxon>Potexvirus</taxon>
    </lineage>
</organism>
<keyword evidence="4" id="KW-0813">Transport</keyword>
<dbReference type="InterPro" id="IPR003411">
    <property type="entry name" value="TGBp3"/>
</dbReference>
<dbReference type="RefSeq" id="YP_002647030.1">
    <property type="nucleotide sequence ID" value="NC_012211.2"/>
</dbReference>
<protein>
    <recommendedName>
        <fullName evidence="3">Movement protein TGBp3</fullName>
    </recommendedName>
    <alternativeName>
        <fullName evidence="12">Triple gene block 3 protein</fullName>
    </alternativeName>
</protein>
<evidence type="ECO:0000256" key="11">
    <source>
        <dbReference type="ARBA" id="ARBA00025270"/>
    </source>
</evidence>
<keyword evidence="10" id="KW-1038">Host endoplasmic reticulum</keyword>
<keyword evidence="9" id="KW-0472">Membrane</keyword>
<evidence type="ECO:0000256" key="1">
    <source>
        <dbReference type="ARBA" id="ARBA00004625"/>
    </source>
</evidence>
<accession>C0L9E4</accession>
<dbReference type="EMBL" id="FJ670570">
    <property type="protein sequence ID" value="ACN58197.1"/>
    <property type="molecule type" value="Genomic_RNA"/>
</dbReference>
<evidence type="ECO:0000256" key="6">
    <source>
        <dbReference type="ARBA" id="ARBA00022870"/>
    </source>
</evidence>
<keyword evidence="7" id="KW-1133">Transmembrane helix</keyword>